<name>A0A9P7N7M3_9HYPO</name>
<evidence type="ECO:0000313" key="1">
    <source>
        <dbReference type="EMBL" id="KAG5999736.1"/>
    </source>
</evidence>
<sequence length="66" mass="7743">MRLFQHFILTLPSMAQGRPQTPGAWQSSDRVVLVQPQYAYRFETDPPIADSRHKMQPMISFPRLRD</sequence>
<accession>A0A9P7N7M3</accession>
<protein>
    <submittedName>
        <fullName evidence="1">Uncharacterized protein</fullName>
    </submittedName>
</protein>
<dbReference type="Proteomes" id="UP000748025">
    <property type="component" value="Unassembled WGS sequence"/>
</dbReference>
<gene>
    <name evidence="1" type="ORF">E4U43_001902</name>
</gene>
<dbReference type="AlphaFoldDB" id="A0A9P7N7M3"/>
<comment type="caution">
    <text evidence="1">The sequence shown here is derived from an EMBL/GenBank/DDBJ whole genome shotgun (WGS) entry which is preliminary data.</text>
</comment>
<evidence type="ECO:0000313" key="2">
    <source>
        <dbReference type="Proteomes" id="UP000748025"/>
    </source>
</evidence>
<dbReference type="EMBL" id="SRPW01001636">
    <property type="protein sequence ID" value="KAG5999736.1"/>
    <property type="molecule type" value="Genomic_DNA"/>
</dbReference>
<organism evidence="1 2">
    <name type="scientific">Claviceps pusilla</name>
    <dbReference type="NCBI Taxonomy" id="123648"/>
    <lineage>
        <taxon>Eukaryota</taxon>
        <taxon>Fungi</taxon>
        <taxon>Dikarya</taxon>
        <taxon>Ascomycota</taxon>
        <taxon>Pezizomycotina</taxon>
        <taxon>Sordariomycetes</taxon>
        <taxon>Hypocreomycetidae</taxon>
        <taxon>Hypocreales</taxon>
        <taxon>Clavicipitaceae</taxon>
        <taxon>Claviceps</taxon>
    </lineage>
</organism>
<keyword evidence="2" id="KW-1185">Reference proteome</keyword>
<proteinExistence type="predicted"/>
<reference evidence="1" key="1">
    <citation type="journal article" date="2020" name="bioRxiv">
        <title>Whole genome comparisons of ergot fungi reveals the divergence and evolution of species within the genus Claviceps are the result of varying mechanisms driving genome evolution and host range expansion.</title>
        <authorList>
            <person name="Wyka S.A."/>
            <person name="Mondo S.J."/>
            <person name="Liu M."/>
            <person name="Dettman J."/>
            <person name="Nalam V."/>
            <person name="Broders K.D."/>
        </authorList>
    </citation>
    <scope>NUCLEOTIDE SEQUENCE</scope>
    <source>
        <strain evidence="1">CCC 602</strain>
    </source>
</reference>